<sequence length="963" mass="99081">MREVSLVVLLALMATAQAADDYSRLLGLSMQFYQAQMSGSLPNWNSISWRKSAHLNDGADAQLDLVGGFYDAGDYLKCPLPLGWSLSNLALAAVEHKPALVAAGQWELLLNITKWGADWLIKGHVMASDTPSGNAFVGQVGDIADLNFFGRPEHAKNARPVHLINFVSGGADVAAEYAAAFASVAVLYRSVGATKYADLLFKRAQQAYGFSKAYPKNWVSSSALFQAYVSYYDNGYLGHTAWAAAWLCKYSNAACPEAQRALTAALSSNLASNLGYDWDNVLPGAAALMLSMGLETSAAKQYLDGSILSKWKNTNNKCPTIPYYSVCYTPKGLAYYSDWGTLRSTAAMSFVATLAAKYSAADSRASNLCWAAKQVNLMVGGAGRSYVVGYGPSPPKSPHHRQSACSAVYKEPCRADSRGTCCAGESGVGQGGCCNEPNFFNSHTALVQLSGALVGGPDNADNFPDSRPDYQRSEVALDYTAAFTAAVAGVAAFNAQGALATCGSSGGTPPPAPPPSPSPAPNPSKPPATPSPSPPPANSPPVATPSPAPQPPSSSCSTRLPAWSACGGKGFDCKLPAGKCTDAAWEGHCCASGFTCQRSNEWYWQCRTGPPSSNRVEQPAPAPPTACAAVLTEWAGCGGRGTTCPKSLQSAGQCADAQWKGYCCAAGLSCKRQSQWWWSCQKPRTSGTAAASAASAALLEPAAAAEAPTLLPQAPASATEEQQAAMTEQPTEQPVELQVAAAVKANVAAVEVPVPPAASCSRPAAAWEACGGQGSCPASVQQAGQCSDAVWEGHCCAAGSVCARRSATSWLCTPAFQTPSDTASGSAVMAAVAAAATSGAGLASAAANPRVDVLLLSVVPPAASDCSKVHLSATLLRNGNTPVAGVRMFFTATTTGGKAASPVTATVFANTNAGGTATAKLPSQACSSAGGSTVVSAYTAAARAMGVRGTVAVQSSEVTLNWT</sequence>
<dbReference type="AlphaFoldDB" id="A0A383WAT0"/>
<evidence type="ECO:0000256" key="2">
    <source>
        <dbReference type="ARBA" id="ARBA00007072"/>
    </source>
</evidence>
<keyword evidence="15" id="KW-1185">Reference proteome</keyword>
<gene>
    <name evidence="14" type="ORF">BQ4739_LOCUS15045</name>
    <name evidence="13" type="ORF">BQ4739_LOCUS1910</name>
</gene>
<dbReference type="GO" id="GO:0030245">
    <property type="term" value="P:cellulose catabolic process"/>
    <property type="evidence" value="ECO:0007669"/>
    <property type="project" value="UniProtKB-KW"/>
</dbReference>
<organism evidence="14 15">
    <name type="scientific">Tetradesmus obliquus</name>
    <name type="common">Green alga</name>
    <name type="synonym">Acutodesmus obliquus</name>
    <dbReference type="NCBI Taxonomy" id="3088"/>
    <lineage>
        <taxon>Eukaryota</taxon>
        <taxon>Viridiplantae</taxon>
        <taxon>Chlorophyta</taxon>
        <taxon>core chlorophytes</taxon>
        <taxon>Chlorophyceae</taxon>
        <taxon>CS clade</taxon>
        <taxon>Sphaeropleales</taxon>
        <taxon>Scenedesmaceae</taxon>
        <taxon>Tetradesmus</taxon>
    </lineage>
</organism>
<comment type="catalytic activity">
    <reaction evidence="1">
        <text>Endohydrolysis of (1-&gt;4)-beta-D-glucosidic linkages in cellulose, lichenin and cereal beta-D-glucans.</text>
        <dbReference type="EC" id="3.2.1.4"/>
    </reaction>
</comment>
<evidence type="ECO:0000256" key="1">
    <source>
        <dbReference type="ARBA" id="ARBA00000966"/>
    </source>
</evidence>
<accession>A0A383WAT0</accession>
<feature type="compositionally biased region" description="Pro residues" evidence="10">
    <location>
        <begin position="508"/>
        <end position="552"/>
    </location>
</feature>
<keyword evidence="9" id="KW-0624">Polysaccharide degradation</keyword>
<dbReference type="STRING" id="3088.A0A383WAT0"/>
<dbReference type="PROSITE" id="PS51164">
    <property type="entry name" value="CBM1_2"/>
    <property type="match status" value="1"/>
</dbReference>
<evidence type="ECO:0000256" key="7">
    <source>
        <dbReference type="ARBA" id="ARBA00023277"/>
    </source>
</evidence>
<dbReference type="EMBL" id="FNXT01000141">
    <property type="protein sequence ID" value="SZX61414.1"/>
    <property type="molecule type" value="Genomic_DNA"/>
</dbReference>
<evidence type="ECO:0000313" key="14">
    <source>
        <dbReference type="EMBL" id="SZX74727.1"/>
    </source>
</evidence>
<evidence type="ECO:0000256" key="3">
    <source>
        <dbReference type="ARBA" id="ARBA00012601"/>
    </source>
</evidence>
<evidence type="ECO:0000256" key="4">
    <source>
        <dbReference type="ARBA" id="ARBA00022729"/>
    </source>
</evidence>
<evidence type="ECO:0000313" key="15">
    <source>
        <dbReference type="Proteomes" id="UP000256970"/>
    </source>
</evidence>
<keyword evidence="5" id="KW-0378">Hydrolase</keyword>
<feature type="signal peptide" evidence="11">
    <location>
        <begin position="1"/>
        <end position="18"/>
    </location>
</feature>
<dbReference type="SUPFAM" id="SSF49373">
    <property type="entry name" value="Invasin/intimin cell-adhesion fragments"/>
    <property type="match status" value="1"/>
</dbReference>
<reference evidence="14 15" key="1">
    <citation type="submission" date="2016-10" db="EMBL/GenBank/DDBJ databases">
        <authorList>
            <person name="Cai Z."/>
        </authorList>
    </citation>
    <scope>NUCLEOTIDE SEQUENCE [LARGE SCALE GENOMIC DNA]</scope>
</reference>
<keyword evidence="8" id="KW-0326">Glycosidase</keyword>
<dbReference type="SMART" id="SM00236">
    <property type="entry name" value="fCBD"/>
    <property type="match status" value="1"/>
</dbReference>
<dbReference type="InterPro" id="IPR008928">
    <property type="entry name" value="6-hairpin_glycosidase_sf"/>
</dbReference>
<dbReference type="InterPro" id="IPR001701">
    <property type="entry name" value="Glyco_hydro_9"/>
</dbReference>
<evidence type="ECO:0000256" key="9">
    <source>
        <dbReference type="ARBA" id="ARBA00023326"/>
    </source>
</evidence>
<name>A0A383WAT0_TETOB</name>
<dbReference type="PANTHER" id="PTHR22298">
    <property type="entry name" value="ENDO-1,4-BETA-GLUCANASE"/>
    <property type="match status" value="1"/>
</dbReference>
<dbReference type="InterPro" id="IPR008964">
    <property type="entry name" value="Invasin/intimin_cell_adhesion"/>
</dbReference>
<dbReference type="EMBL" id="FNXT01001219">
    <property type="protein sequence ID" value="SZX74727.1"/>
    <property type="molecule type" value="Genomic_DNA"/>
</dbReference>
<evidence type="ECO:0000256" key="6">
    <source>
        <dbReference type="ARBA" id="ARBA00023001"/>
    </source>
</evidence>
<keyword evidence="4 11" id="KW-0732">Signal</keyword>
<keyword evidence="7" id="KW-0119">Carbohydrate metabolism</keyword>
<dbReference type="InterPro" id="IPR012341">
    <property type="entry name" value="6hp_glycosidase-like_sf"/>
</dbReference>
<protein>
    <recommendedName>
        <fullName evidence="3">cellulase</fullName>
        <ecNumber evidence="3">3.2.1.4</ecNumber>
    </recommendedName>
</protein>
<dbReference type="InterPro" id="IPR000254">
    <property type="entry name" value="CBD"/>
</dbReference>
<dbReference type="GO" id="GO:0008810">
    <property type="term" value="F:cellulase activity"/>
    <property type="evidence" value="ECO:0007669"/>
    <property type="project" value="UniProtKB-EC"/>
</dbReference>
<comment type="similarity">
    <text evidence="2">Belongs to the glycosyl hydrolase 9 (cellulase E) family.</text>
</comment>
<keyword evidence="6" id="KW-0136">Cellulose degradation</keyword>
<proteinExistence type="inferred from homology"/>
<evidence type="ECO:0000256" key="10">
    <source>
        <dbReference type="SAM" id="MobiDB-lite"/>
    </source>
</evidence>
<evidence type="ECO:0000256" key="8">
    <source>
        <dbReference type="ARBA" id="ARBA00023295"/>
    </source>
</evidence>
<evidence type="ECO:0000256" key="11">
    <source>
        <dbReference type="SAM" id="SignalP"/>
    </source>
</evidence>
<dbReference type="Gene3D" id="1.50.10.10">
    <property type="match status" value="1"/>
</dbReference>
<feature type="domain" description="CBM1" evidence="12">
    <location>
        <begin position="558"/>
        <end position="607"/>
    </location>
</feature>
<dbReference type="GO" id="GO:0005576">
    <property type="term" value="C:extracellular region"/>
    <property type="evidence" value="ECO:0007669"/>
    <property type="project" value="InterPro"/>
</dbReference>
<feature type="region of interest" description="Disordered" evidence="10">
    <location>
        <begin position="503"/>
        <end position="556"/>
    </location>
</feature>
<evidence type="ECO:0000313" key="13">
    <source>
        <dbReference type="EMBL" id="SZX61414.1"/>
    </source>
</evidence>
<dbReference type="EC" id="3.2.1.4" evidence="3"/>
<dbReference type="GO" id="GO:0030248">
    <property type="term" value="F:cellulose binding"/>
    <property type="evidence" value="ECO:0007669"/>
    <property type="project" value="InterPro"/>
</dbReference>
<evidence type="ECO:0000259" key="12">
    <source>
        <dbReference type="PROSITE" id="PS51164"/>
    </source>
</evidence>
<dbReference type="Proteomes" id="UP000256970">
    <property type="component" value="Unassembled WGS sequence"/>
</dbReference>
<dbReference type="SUPFAM" id="SSF48208">
    <property type="entry name" value="Six-hairpin glycosidases"/>
    <property type="match status" value="1"/>
</dbReference>
<feature type="chain" id="PRO_5033787668" description="cellulase" evidence="11">
    <location>
        <begin position="19"/>
        <end position="963"/>
    </location>
</feature>
<evidence type="ECO:0000256" key="5">
    <source>
        <dbReference type="ARBA" id="ARBA00022801"/>
    </source>
</evidence>
<dbReference type="Pfam" id="PF00759">
    <property type="entry name" value="Glyco_hydro_9"/>
    <property type="match status" value="1"/>
</dbReference>